<reference evidence="1 2" key="1">
    <citation type="submission" date="2013-08" db="EMBL/GenBank/DDBJ databases">
        <title>The genome sequence of Skermanella stibiiresistens.</title>
        <authorList>
            <person name="Zhu W."/>
            <person name="Wang G."/>
        </authorList>
    </citation>
    <scope>NUCLEOTIDE SEQUENCE [LARGE SCALE GENOMIC DNA]</scope>
    <source>
        <strain evidence="1 2">SB22</strain>
    </source>
</reference>
<dbReference type="EMBL" id="AVFL01000072">
    <property type="protein sequence ID" value="EWY35757.1"/>
    <property type="molecule type" value="Genomic_DNA"/>
</dbReference>
<dbReference type="AlphaFoldDB" id="W9GTK1"/>
<accession>W9GTK1</accession>
<organism evidence="1 2">
    <name type="scientific">Skermanella stibiiresistens SB22</name>
    <dbReference type="NCBI Taxonomy" id="1385369"/>
    <lineage>
        <taxon>Bacteria</taxon>
        <taxon>Pseudomonadati</taxon>
        <taxon>Pseudomonadota</taxon>
        <taxon>Alphaproteobacteria</taxon>
        <taxon>Rhodospirillales</taxon>
        <taxon>Azospirillaceae</taxon>
        <taxon>Skermanella</taxon>
    </lineage>
</organism>
<dbReference type="STRING" id="1385369.N825_35900"/>
<name>W9GTK1_9PROT</name>
<proteinExistence type="predicted"/>
<gene>
    <name evidence="1" type="ORF">N825_35900</name>
</gene>
<sequence length="117" mass="12594">MIKEGRRADDPREREMAAKLAEPASEAIRKYVAKHNSERGTQVTDHILLTLCGRSSYACLGRSREKLVECAGMAVKSLDQEFSEGCSAPLPSAGRGAVRDIDAGALPLGQRKAQGQP</sequence>
<protein>
    <submittedName>
        <fullName evidence="1">Uncharacterized protein</fullName>
    </submittedName>
</protein>
<evidence type="ECO:0000313" key="2">
    <source>
        <dbReference type="Proteomes" id="UP000019486"/>
    </source>
</evidence>
<keyword evidence="2" id="KW-1185">Reference proteome</keyword>
<evidence type="ECO:0000313" key="1">
    <source>
        <dbReference type="EMBL" id="EWY35757.1"/>
    </source>
</evidence>
<comment type="caution">
    <text evidence="1">The sequence shown here is derived from an EMBL/GenBank/DDBJ whole genome shotgun (WGS) entry which is preliminary data.</text>
</comment>
<dbReference type="Proteomes" id="UP000019486">
    <property type="component" value="Unassembled WGS sequence"/>
</dbReference>